<gene>
    <name evidence="1" type="ORF">NCTC9695_02799</name>
</gene>
<protein>
    <submittedName>
        <fullName evidence="1">Multidrug efflux system subunit MdtB</fullName>
    </submittedName>
</protein>
<accession>A0A447TBT8</accession>
<organism evidence="1 2">
    <name type="scientific">Chromobacterium violaceum</name>
    <dbReference type="NCBI Taxonomy" id="536"/>
    <lineage>
        <taxon>Bacteria</taxon>
        <taxon>Pseudomonadati</taxon>
        <taxon>Pseudomonadota</taxon>
        <taxon>Betaproteobacteria</taxon>
        <taxon>Neisseriales</taxon>
        <taxon>Chromobacteriaceae</taxon>
        <taxon>Chromobacterium</taxon>
    </lineage>
</organism>
<proteinExistence type="predicted"/>
<dbReference type="SUPFAM" id="SSF82714">
    <property type="entry name" value="Multidrug efflux transporter AcrB TolC docking domain, DN and DC subdomains"/>
    <property type="match status" value="1"/>
</dbReference>
<dbReference type="AlphaFoldDB" id="A0A447TBT8"/>
<dbReference type="Proteomes" id="UP000275777">
    <property type="component" value="Chromosome"/>
</dbReference>
<dbReference type="Gene3D" id="3.30.2090.10">
    <property type="entry name" value="Multidrug efflux transporter AcrB TolC docking domain, DN and DC subdomains"/>
    <property type="match status" value="1"/>
</dbReference>
<evidence type="ECO:0000313" key="2">
    <source>
        <dbReference type="Proteomes" id="UP000275777"/>
    </source>
</evidence>
<dbReference type="Pfam" id="PF00873">
    <property type="entry name" value="ACR_tran"/>
    <property type="match status" value="1"/>
</dbReference>
<dbReference type="Gene3D" id="1.20.1640.10">
    <property type="entry name" value="Multidrug efflux transporter AcrB transmembrane domain"/>
    <property type="match status" value="1"/>
</dbReference>
<dbReference type="PANTHER" id="PTHR32063:SF0">
    <property type="entry name" value="SWARMING MOTILITY PROTEIN SWRC"/>
    <property type="match status" value="1"/>
</dbReference>
<dbReference type="GO" id="GO:0005886">
    <property type="term" value="C:plasma membrane"/>
    <property type="evidence" value="ECO:0007669"/>
    <property type="project" value="TreeGrafter"/>
</dbReference>
<dbReference type="PANTHER" id="PTHR32063">
    <property type="match status" value="1"/>
</dbReference>
<reference evidence="1 2" key="1">
    <citation type="submission" date="2018-12" db="EMBL/GenBank/DDBJ databases">
        <authorList>
            <consortium name="Pathogen Informatics"/>
        </authorList>
    </citation>
    <scope>NUCLEOTIDE SEQUENCE [LARGE SCALE GENOMIC DNA]</scope>
    <source>
        <strain evidence="1 2">NCTC9695</strain>
    </source>
</reference>
<name>A0A447TBT8_CHRVL</name>
<sequence length="265" mass="28399">MTVASFMLVPRIGGEFVPVRDSGKINVVYQTAPGSSLEYTTLKGKELAAALSGIKEIQTVSLDVGAGNFGAGKNDGQLTLDIGDKRSRQRSLDQVIADARKRVQPVAGVLIKAVANDEQQGKPIFIGLRGSNLAELDAVSRDIMARIAKVKGVKDIESNLTEGDPSLSLTLKRDAALSLGVDLNRVGNLLSMLLAGNVVTTWEAPDGENYDVRLRVPKDERRQELLDQLKVAGNRDENGAAQMVPLSTLIETRRASARARSSAPI</sequence>
<dbReference type="GO" id="GO:0042910">
    <property type="term" value="F:xenobiotic transmembrane transporter activity"/>
    <property type="evidence" value="ECO:0007669"/>
    <property type="project" value="TreeGrafter"/>
</dbReference>
<dbReference type="EMBL" id="LR134182">
    <property type="protein sequence ID" value="VEB42351.1"/>
    <property type="molecule type" value="Genomic_DNA"/>
</dbReference>
<dbReference type="SUPFAM" id="SSF82693">
    <property type="entry name" value="Multidrug efflux transporter AcrB pore domain, PN1, PN2, PC1 and PC2 subdomains"/>
    <property type="match status" value="1"/>
</dbReference>
<dbReference type="InterPro" id="IPR027463">
    <property type="entry name" value="AcrB_DN_DC_subdom"/>
</dbReference>
<evidence type="ECO:0000313" key="1">
    <source>
        <dbReference type="EMBL" id="VEB42351.1"/>
    </source>
</evidence>
<dbReference type="InterPro" id="IPR001036">
    <property type="entry name" value="Acrflvin-R"/>
</dbReference>
<dbReference type="Gene3D" id="3.30.70.1440">
    <property type="entry name" value="Multidrug efflux transporter AcrB pore domain"/>
    <property type="match status" value="1"/>
</dbReference>
<dbReference type="Gene3D" id="3.30.70.1430">
    <property type="entry name" value="Multidrug efflux transporter AcrB pore domain"/>
    <property type="match status" value="1"/>
</dbReference>